<dbReference type="InterPro" id="IPR058792">
    <property type="entry name" value="Beta-barrel_RND_2"/>
</dbReference>
<keyword evidence="3" id="KW-0812">Transmembrane</keyword>
<dbReference type="Gene3D" id="2.40.50.100">
    <property type="match status" value="1"/>
</dbReference>
<accession>A0ABS8GC42</accession>
<reference evidence="6 7" key="1">
    <citation type="submission" date="2021-10" db="EMBL/GenBank/DDBJ databases">
        <title>Draft genome of Aestuariibacter halophilus JC2043.</title>
        <authorList>
            <person name="Emsley S.A."/>
            <person name="Pfannmuller K.M."/>
            <person name="Ushijima B."/>
            <person name="Saw J.H."/>
            <person name="Videau P."/>
        </authorList>
    </citation>
    <scope>NUCLEOTIDE SEQUENCE [LARGE SCALE GENOMIC DNA]</scope>
    <source>
        <strain evidence="6 7">JC2043</strain>
    </source>
</reference>
<feature type="transmembrane region" description="Helical" evidence="3">
    <location>
        <begin position="9"/>
        <end position="30"/>
    </location>
</feature>
<evidence type="ECO:0000259" key="4">
    <source>
        <dbReference type="Pfam" id="PF25954"/>
    </source>
</evidence>
<dbReference type="Pfam" id="PF25975">
    <property type="entry name" value="CzcB_C"/>
    <property type="match status" value="1"/>
</dbReference>
<dbReference type="RefSeq" id="WP_229162652.1">
    <property type="nucleotide sequence ID" value="NZ_JAJEWP010000007.1"/>
</dbReference>
<keyword evidence="3" id="KW-1133">Transmembrane helix</keyword>
<dbReference type="Gene3D" id="2.40.420.20">
    <property type="match status" value="1"/>
</dbReference>
<protein>
    <submittedName>
        <fullName evidence="6">Efflux RND transporter periplasmic adaptor subunit</fullName>
    </submittedName>
</protein>
<comment type="caution">
    <text evidence="6">The sequence shown here is derived from an EMBL/GenBank/DDBJ whole genome shotgun (WGS) entry which is preliminary data.</text>
</comment>
<dbReference type="SUPFAM" id="SSF111369">
    <property type="entry name" value="HlyD-like secretion proteins"/>
    <property type="match status" value="1"/>
</dbReference>
<name>A0ABS8GC42_9ALTE</name>
<feature type="domain" description="CusB-like beta-barrel" evidence="4">
    <location>
        <begin position="219"/>
        <end position="288"/>
    </location>
</feature>
<feature type="domain" description="CzcB-like C-terminal circularly permuted SH3-like" evidence="5">
    <location>
        <begin position="296"/>
        <end position="348"/>
    </location>
</feature>
<dbReference type="PANTHER" id="PTHR30469">
    <property type="entry name" value="MULTIDRUG RESISTANCE PROTEIN MDTA"/>
    <property type="match status" value="1"/>
</dbReference>
<dbReference type="NCBIfam" id="TIGR01730">
    <property type="entry name" value="RND_mfp"/>
    <property type="match status" value="1"/>
</dbReference>
<evidence type="ECO:0000256" key="3">
    <source>
        <dbReference type="SAM" id="Phobius"/>
    </source>
</evidence>
<evidence type="ECO:0000256" key="1">
    <source>
        <dbReference type="ARBA" id="ARBA00009477"/>
    </source>
</evidence>
<evidence type="ECO:0000259" key="5">
    <source>
        <dbReference type="Pfam" id="PF25975"/>
    </source>
</evidence>
<dbReference type="InterPro" id="IPR006143">
    <property type="entry name" value="RND_pump_MFP"/>
</dbReference>
<evidence type="ECO:0000313" key="7">
    <source>
        <dbReference type="Proteomes" id="UP001520878"/>
    </source>
</evidence>
<dbReference type="Gene3D" id="1.10.287.470">
    <property type="entry name" value="Helix hairpin bin"/>
    <property type="match status" value="1"/>
</dbReference>
<comment type="similarity">
    <text evidence="1">Belongs to the membrane fusion protein (MFP) (TC 8.A.1) family.</text>
</comment>
<dbReference type="Gene3D" id="2.40.30.170">
    <property type="match status" value="1"/>
</dbReference>
<feature type="coiled-coil region" evidence="2">
    <location>
        <begin position="112"/>
        <end position="177"/>
    </location>
</feature>
<gene>
    <name evidence="6" type="ORF">LJ739_17740</name>
</gene>
<dbReference type="PANTHER" id="PTHR30469:SF15">
    <property type="entry name" value="HLYD FAMILY OF SECRETION PROTEINS"/>
    <property type="match status" value="1"/>
</dbReference>
<dbReference type="Pfam" id="PF25954">
    <property type="entry name" value="Beta-barrel_RND_2"/>
    <property type="match status" value="1"/>
</dbReference>
<keyword evidence="3" id="KW-0472">Membrane</keyword>
<dbReference type="EMBL" id="JAJEWP010000007">
    <property type="protein sequence ID" value="MCC2618102.1"/>
    <property type="molecule type" value="Genomic_DNA"/>
</dbReference>
<dbReference type="InterPro" id="IPR058649">
    <property type="entry name" value="CzcB_C"/>
</dbReference>
<keyword evidence="2" id="KW-0175">Coiled coil</keyword>
<evidence type="ECO:0000313" key="6">
    <source>
        <dbReference type="EMBL" id="MCC2618102.1"/>
    </source>
</evidence>
<organism evidence="6 7">
    <name type="scientific">Fluctibacter halophilus</name>
    <dbReference type="NCBI Taxonomy" id="226011"/>
    <lineage>
        <taxon>Bacteria</taxon>
        <taxon>Pseudomonadati</taxon>
        <taxon>Pseudomonadota</taxon>
        <taxon>Gammaproteobacteria</taxon>
        <taxon>Alteromonadales</taxon>
        <taxon>Alteromonadaceae</taxon>
        <taxon>Fluctibacter</taxon>
    </lineage>
</organism>
<keyword evidence="7" id="KW-1185">Reference proteome</keyword>
<sequence length="352" mass="37925">MSTSRFHPAAIPVAAIVGLLLMVAWMAGMFSDTQAPGTDSLPTSEYTDTFTVVADEALHTEAVVASIEARDITRISSQLLARITAINVRAGDRVNAGDVLITLENDGLLAQKAQASARIEAVQSSLQEAQANQQRISRLREQGLASASEQDSVNATASRLSAELDAARQQLSEVDNALEYSQIRAPIAGVVIDRLAEPGNMATPGNPLLSLYNPRSLQVQANVRESLAVQLQKGQTLEVHVDAIAQTINADIVEIVPAADLAARSFLIKLSLPEQSQLKQGMSAHVNVPVDTRSVIRIPRKLVQEYGQLDMVWVVENELLSRRMVRTGNTDGEYVVILRGLQPGETVALPKA</sequence>
<dbReference type="Proteomes" id="UP001520878">
    <property type="component" value="Unassembled WGS sequence"/>
</dbReference>
<proteinExistence type="inferred from homology"/>
<evidence type="ECO:0000256" key="2">
    <source>
        <dbReference type="SAM" id="Coils"/>
    </source>
</evidence>